<keyword evidence="2" id="KW-1185">Reference proteome</keyword>
<reference evidence="2" key="1">
    <citation type="journal article" date="2024" name="Proc. Natl. Acad. Sci. U.S.A.">
        <title>Extraordinary preservation of gene collinearity over three hundred million years revealed in homosporous lycophytes.</title>
        <authorList>
            <person name="Li C."/>
            <person name="Wickell D."/>
            <person name="Kuo L.Y."/>
            <person name="Chen X."/>
            <person name="Nie B."/>
            <person name="Liao X."/>
            <person name="Peng D."/>
            <person name="Ji J."/>
            <person name="Jenkins J."/>
            <person name="Williams M."/>
            <person name="Shu S."/>
            <person name="Plott C."/>
            <person name="Barry K."/>
            <person name="Rajasekar S."/>
            <person name="Grimwood J."/>
            <person name="Han X."/>
            <person name="Sun S."/>
            <person name="Hou Z."/>
            <person name="He W."/>
            <person name="Dai G."/>
            <person name="Sun C."/>
            <person name="Schmutz J."/>
            <person name="Leebens-Mack J.H."/>
            <person name="Li F.W."/>
            <person name="Wang L."/>
        </authorList>
    </citation>
    <scope>NUCLEOTIDE SEQUENCE [LARGE SCALE GENOMIC DNA]</scope>
    <source>
        <strain evidence="2">cv. PW_Plant_1</strain>
    </source>
</reference>
<comment type="caution">
    <text evidence="1">The sequence shown here is derived from an EMBL/GenBank/DDBJ whole genome shotgun (WGS) entry which is preliminary data.</text>
</comment>
<evidence type="ECO:0000313" key="1">
    <source>
        <dbReference type="EMBL" id="KAJ7539636.1"/>
    </source>
</evidence>
<dbReference type="Proteomes" id="UP001162992">
    <property type="component" value="Chromosome 11"/>
</dbReference>
<accession>A0ACC2CC69</accession>
<evidence type="ECO:0000313" key="2">
    <source>
        <dbReference type="Proteomes" id="UP001162992"/>
    </source>
</evidence>
<name>A0ACC2CC69_DIPCM</name>
<gene>
    <name evidence="1" type="ORF">O6H91_11G102900</name>
</gene>
<dbReference type="EMBL" id="CM055102">
    <property type="protein sequence ID" value="KAJ7539636.1"/>
    <property type="molecule type" value="Genomic_DNA"/>
</dbReference>
<organism evidence="1 2">
    <name type="scientific">Diphasiastrum complanatum</name>
    <name type="common">Issler's clubmoss</name>
    <name type="synonym">Lycopodium complanatum</name>
    <dbReference type="NCBI Taxonomy" id="34168"/>
    <lineage>
        <taxon>Eukaryota</taxon>
        <taxon>Viridiplantae</taxon>
        <taxon>Streptophyta</taxon>
        <taxon>Embryophyta</taxon>
        <taxon>Tracheophyta</taxon>
        <taxon>Lycopodiopsida</taxon>
        <taxon>Lycopodiales</taxon>
        <taxon>Lycopodiaceae</taxon>
        <taxon>Lycopodioideae</taxon>
        <taxon>Diphasiastrum</taxon>
    </lineage>
</organism>
<sequence length="136" mass="15451">MICNLPVQTKQIFDSPRQPSLILLGRSLAALADEAHFKHLQRCSLTLHRFTWQFLESSTGVWAVHVFLSPDGTPNQPTAFFTTSLDYFRAVQRHFLQTSTHYSEKRPSTIVFHRKDTSLRGSQHGISCGNIPLAQK</sequence>
<protein>
    <submittedName>
        <fullName evidence="1">Uncharacterized protein</fullName>
    </submittedName>
</protein>
<proteinExistence type="predicted"/>